<keyword evidence="3" id="KW-1185">Reference proteome</keyword>
<accession>A0AAD6IU32</accession>
<sequence length="268" mass="30156">MPGSPSSSSSVAHPRTPEIPNSLLVEPNILPEGPSEPYVSPNSRNPTMFTLSGSTSMALSNIQQNHIAAFHHQSRSLLQTRPTKEPPVTATLTCAEQMNYLTVLINICVKAAYNFYTTHKLRAAVDKKNIPIFLTKDKQIARLPFDLTLPQWTQHLRKACDTRFIRADMVHCLESFKGEIQPVDEVRHALAKEKTKSDRAFLAVIEAVRTFVKQLKDWERCEMVDAVYDEVELLIQLKKGHPRITGISEEGACLGSSPPKDIRRNTWN</sequence>
<protein>
    <submittedName>
        <fullName evidence="2">Uncharacterized protein</fullName>
    </submittedName>
</protein>
<gene>
    <name evidence="2" type="ORF">Dda_6754</name>
</gene>
<name>A0AAD6IU32_DREDA</name>
<evidence type="ECO:0000256" key="1">
    <source>
        <dbReference type="SAM" id="MobiDB-lite"/>
    </source>
</evidence>
<comment type="caution">
    <text evidence="2">The sequence shown here is derived from an EMBL/GenBank/DDBJ whole genome shotgun (WGS) entry which is preliminary data.</text>
</comment>
<evidence type="ECO:0000313" key="2">
    <source>
        <dbReference type="EMBL" id="KAJ6258704.1"/>
    </source>
</evidence>
<evidence type="ECO:0000313" key="3">
    <source>
        <dbReference type="Proteomes" id="UP001221413"/>
    </source>
</evidence>
<feature type="compositionally biased region" description="Low complexity" evidence="1">
    <location>
        <begin position="1"/>
        <end position="10"/>
    </location>
</feature>
<dbReference type="Proteomes" id="UP001221413">
    <property type="component" value="Unassembled WGS sequence"/>
</dbReference>
<dbReference type="AlphaFoldDB" id="A0AAD6IU32"/>
<dbReference type="EMBL" id="JAQGDS010000008">
    <property type="protein sequence ID" value="KAJ6258704.1"/>
    <property type="molecule type" value="Genomic_DNA"/>
</dbReference>
<proteinExistence type="predicted"/>
<feature type="region of interest" description="Disordered" evidence="1">
    <location>
        <begin position="248"/>
        <end position="268"/>
    </location>
</feature>
<feature type="region of interest" description="Disordered" evidence="1">
    <location>
        <begin position="1"/>
        <end position="21"/>
    </location>
</feature>
<organism evidence="2 3">
    <name type="scientific">Drechslerella dactyloides</name>
    <name type="common">Nematode-trapping fungus</name>
    <name type="synonym">Arthrobotrys dactyloides</name>
    <dbReference type="NCBI Taxonomy" id="74499"/>
    <lineage>
        <taxon>Eukaryota</taxon>
        <taxon>Fungi</taxon>
        <taxon>Dikarya</taxon>
        <taxon>Ascomycota</taxon>
        <taxon>Pezizomycotina</taxon>
        <taxon>Orbiliomycetes</taxon>
        <taxon>Orbiliales</taxon>
        <taxon>Orbiliaceae</taxon>
        <taxon>Drechslerella</taxon>
    </lineage>
</organism>
<reference evidence="2" key="1">
    <citation type="submission" date="2023-01" db="EMBL/GenBank/DDBJ databases">
        <title>The chitinases involved in constricting ring structure development in the nematode-trapping fungus Drechslerella dactyloides.</title>
        <authorList>
            <person name="Wang R."/>
            <person name="Zhang L."/>
            <person name="Tang P."/>
            <person name="Li S."/>
            <person name="Liang L."/>
        </authorList>
    </citation>
    <scope>NUCLEOTIDE SEQUENCE</scope>
    <source>
        <strain evidence="2">YMF1.00031</strain>
    </source>
</reference>